<dbReference type="AlphaFoldDB" id="A0A644Y4T4"/>
<accession>A0A644Y4T4</accession>
<dbReference type="InterPro" id="IPR015939">
    <property type="entry name" value="Fum_Rdtase/Succ_DH_flav-like_C"/>
</dbReference>
<comment type="caution">
    <text evidence="2">The sequence shown here is derived from an EMBL/GenBank/DDBJ whole genome shotgun (WGS) entry which is preliminary data.</text>
</comment>
<dbReference type="Pfam" id="PF02910">
    <property type="entry name" value="Succ_DH_flav_C"/>
    <property type="match status" value="1"/>
</dbReference>
<reference evidence="2" key="1">
    <citation type="submission" date="2019-08" db="EMBL/GenBank/DDBJ databases">
        <authorList>
            <person name="Kucharzyk K."/>
            <person name="Murdoch R.W."/>
            <person name="Higgins S."/>
            <person name="Loffler F."/>
        </authorList>
    </citation>
    <scope>NUCLEOTIDE SEQUENCE</scope>
</reference>
<dbReference type="EMBL" id="VSSQ01004061">
    <property type="protein sequence ID" value="MPM23565.1"/>
    <property type="molecule type" value="Genomic_DNA"/>
</dbReference>
<organism evidence="2">
    <name type="scientific">bioreactor metagenome</name>
    <dbReference type="NCBI Taxonomy" id="1076179"/>
    <lineage>
        <taxon>unclassified sequences</taxon>
        <taxon>metagenomes</taxon>
        <taxon>ecological metagenomes</taxon>
    </lineage>
</organism>
<name>A0A644Y4T4_9ZZZZ</name>
<evidence type="ECO:0000259" key="1">
    <source>
        <dbReference type="Pfam" id="PF02910"/>
    </source>
</evidence>
<proteinExistence type="predicted"/>
<sequence length="96" mass="10655">MFVSSDSVAPSASNDEVAADKLALKELMSDNFGAVRHMADMNQAYIKLNALFDKYERMILDTPAKMELCNMTEVARRVAKGAIDRKVSVGAHYIEQ</sequence>
<dbReference type="GO" id="GO:0016491">
    <property type="term" value="F:oxidoreductase activity"/>
    <property type="evidence" value="ECO:0007669"/>
    <property type="project" value="InterPro"/>
</dbReference>
<dbReference type="Gene3D" id="1.20.58.100">
    <property type="entry name" value="Fumarate reductase/succinate dehydrogenase flavoprotein-like, C-terminal domain"/>
    <property type="match status" value="1"/>
</dbReference>
<gene>
    <name evidence="2" type="ORF">SDC9_70039</name>
</gene>
<dbReference type="InterPro" id="IPR037099">
    <property type="entry name" value="Fum_R/Succ_DH_flav-like_C_sf"/>
</dbReference>
<protein>
    <recommendedName>
        <fullName evidence="1">Fumarate reductase/succinate dehydrogenase flavoprotein-like C-terminal domain-containing protein</fullName>
    </recommendedName>
</protein>
<dbReference type="SUPFAM" id="SSF46977">
    <property type="entry name" value="Succinate dehydrogenase/fumarate reductase flavoprotein C-terminal domain"/>
    <property type="match status" value="1"/>
</dbReference>
<feature type="domain" description="Fumarate reductase/succinate dehydrogenase flavoprotein-like C-terminal" evidence="1">
    <location>
        <begin position="23"/>
        <end position="93"/>
    </location>
</feature>
<evidence type="ECO:0000313" key="2">
    <source>
        <dbReference type="EMBL" id="MPM23565.1"/>
    </source>
</evidence>